<name>A0ABU1TRE1_9FLAO</name>
<evidence type="ECO:0000256" key="1">
    <source>
        <dbReference type="SAM" id="Phobius"/>
    </source>
</evidence>
<keyword evidence="4" id="KW-1185">Reference proteome</keyword>
<dbReference type="Gene3D" id="3.30.10.20">
    <property type="match status" value="2"/>
</dbReference>
<dbReference type="Pfam" id="PF03793">
    <property type="entry name" value="PASTA"/>
    <property type="match status" value="1"/>
</dbReference>
<keyword evidence="1" id="KW-0472">Membrane</keyword>
<reference evidence="3 4" key="1">
    <citation type="submission" date="2023-07" db="EMBL/GenBank/DDBJ databases">
        <title>Sorghum-associated microbial communities from plants grown in Nebraska, USA.</title>
        <authorList>
            <person name="Schachtman D."/>
        </authorList>
    </citation>
    <scope>NUCLEOTIDE SEQUENCE [LARGE SCALE GENOMIC DNA]</scope>
    <source>
        <strain evidence="3 4">3773</strain>
    </source>
</reference>
<dbReference type="SMART" id="SM00740">
    <property type="entry name" value="PASTA"/>
    <property type="match status" value="2"/>
</dbReference>
<dbReference type="InterPro" id="IPR005543">
    <property type="entry name" value="PASTA_dom"/>
</dbReference>
<evidence type="ECO:0000259" key="2">
    <source>
        <dbReference type="PROSITE" id="PS51178"/>
    </source>
</evidence>
<dbReference type="PROSITE" id="PS51178">
    <property type="entry name" value="PASTA"/>
    <property type="match status" value="1"/>
</dbReference>
<feature type="transmembrane region" description="Helical" evidence="1">
    <location>
        <begin position="12"/>
        <end position="34"/>
    </location>
</feature>
<dbReference type="SUPFAM" id="SSF54184">
    <property type="entry name" value="Penicillin-binding protein 2x (pbp-2x), c-terminal domain"/>
    <property type="match status" value="1"/>
</dbReference>
<keyword evidence="1" id="KW-1133">Transmembrane helix</keyword>
<organism evidence="3 4">
    <name type="scientific">Flavobacterium arsenatis</name>
    <dbReference type="NCBI Taxonomy" id="1484332"/>
    <lineage>
        <taxon>Bacteria</taxon>
        <taxon>Pseudomonadati</taxon>
        <taxon>Bacteroidota</taxon>
        <taxon>Flavobacteriia</taxon>
        <taxon>Flavobacteriales</taxon>
        <taxon>Flavobacteriaceae</taxon>
        <taxon>Flavobacterium</taxon>
    </lineage>
</organism>
<feature type="domain" description="PASTA" evidence="2">
    <location>
        <begin position="41"/>
        <end position="108"/>
    </location>
</feature>
<accession>A0ABU1TRE1</accession>
<comment type="caution">
    <text evidence="3">The sequence shown here is derived from an EMBL/GenBank/DDBJ whole genome shotgun (WGS) entry which is preliminary data.</text>
</comment>
<dbReference type="Proteomes" id="UP001255185">
    <property type="component" value="Unassembled WGS sequence"/>
</dbReference>
<sequence length="206" mass="22996">MSLRKFLTSKDFFTQVAIALVIVVVLVFVLLKWLDFTTNHGEEITVPDLSKLSVEAAEEKLDEVDLEYVLLDTTDFQAGYPKFSVVKQDPIAGAKVKSGRKIYIKINSDKYQEVIIPNLIEKTLRQVEPTLVSLGLEVGKKTYKPYLGKDMVLEVYSNGKKLKAGDKVAKASTIDLVLGDGKVGYEEETDNVDTNIDSETPIDDEF</sequence>
<gene>
    <name evidence="3" type="ORF">J2X31_002455</name>
</gene>
<dbReference type="RefSeq" id="WP_310027006.1">
    <property type="nucleotide sequence ID" value="NZ_JAVDVI010000010.1"/>
</dbReference>
<dbReference type="CDD" id="cd06577">
    <property type="entry name" value="PASTA_pknB"/>
    <property type="match status" value="2"/>
</dbReference>
<dbReference type="EMBL" id="JAVDVI010000010">
    <property type="protein sequence ID" value="MDR6968432.1"/>
    <property type="molecule type" value="Genomic_DNA"/>
</dbReference>
<evidence type="ECO:0000313" key="3">
    <source>
        <dbReference type="EMBL" id="MDR6968432.1"/>
    </source>
</evidence>
<protein>
    <submittedName>
        <fullName evidence="3">Beta-lactam-binding protein with PASTA domain</fullName>
    </submittedName>
</protein>
<keyword evidence="1" id="KW-0812">Transmembrane</keyword>
<proteinExistence type="predicted"/>
<evidence type="ECO:0000313" key="4">
    <source>
        <dbReference type="Proteomes" id="UP001255185"/>
    </source>
</evidence>